<feature type="compositionally biased region" description="Basic and acidic residues" evidence="10">
    <location>
        <begin position="551"/>
        <end position="567"/>
    </location>
</feature>
<feature type="compositionally biased region" description="Polar residues" evidence="10">
    <location>
        <begin position="351"/>
        <end position="368"/>
    </location>
</feature>
<feature type="compositionally biased region" description="Pro residues" evidence="10">
    <location>
        <begin position="514"/>
        <end position="526"/>
    </location>
</feature>
<gene>
    <name evidence="13" type="ORF">NLI96_g2217</name>
</gene>
<comment type="caution">
    <text evidence="13">The sequence shown here is derived from an EMBL/GenBank/DDBJ whole genome shotgun (WGS) entry which is preliminary data.</text>
</comment>
<evidence type="ECO:0000256" key="11">
    <source>
        <dbReference type="SAM" id="Phobius"/>
    </source>
</evidence>
<evidence type="ECO:0000256" key="5">
    <source>
        <dbReference type="ARBA" id="ARBA00020673"/>
    </source>
</evidence>
<dbReference type="InterPro" id="IPR032816">
    <property type="entry name" value="VTT_dom"/>
</dbReference>
<evidence type="ECO:0000259" key="12">
    <source>
        <dbReference type="Pfam" id="PF09335"/>
    </source>
</evidence>
<evidence type="ECO:0000256" key="7">
    <source>
        <dbReference type="ARBA" id="ARBA00022989"/>
    </source>
</evidence>
<evidence type="ECO:0000256" key="10">
    <source>
        <dbReference type="SAM" id="MobiDB-lite"/>
    </source>
</evidence>
<feature type="compositionally biased region" description="Low complexity" evidence="10">
    <location>
        <begin position="417"/>
        <end position="433"/>
    </location>
</feature>
<evidence type="ECO:0000256" key="8">
    <source>
        <dbReference type="ARBA" id="ARBA00023034"/>
    </source>
</evidence>
<evidence type="ECO:0000256" key="2">
    <source>
        <dbReference type="ARBA" id="ARBA00004653"/>
    </source>
</evidence>
<feature type="compositionally biased region" description="Polar residues" evidence="10">
    <location>
        <begin position="500"/>
        <end position="512"/>
    </location>
</feature>
<dbReference type="AlphaFoldDB" id="A0AAD5YM38"/>
<feature type="region of interest" description="Disordered" evidence="10">
    <location>
        <begin position="414"/>
        <end position="567"/>
    </location>
</feature>
<comment type="subcellular location">
    <subcellularLocation>
        <location evidence="2">Golgi apparatus membrane</location>
        <topology evidence="2">Multi-pass membrane protein</topology>
    </subcellularLocation>
</comment>
<name>A0AAD5YM38_9APHY</name>
<dbReference type="GO" id="GO:0000139">
    <property type="term" value="C:Golgi membrane"/>
    <property type="evidence" value="ECO:0007669"/>
    <property type="project" value="UniProtKB-SubCell"/>
</dbReference>
<reference evidence="13" key="1">
    <citation type="submission" date="2022-07" db="EMBL/GenBank/DDBJ databases">
        <title>Genome Sequence of Physisporinus lineatus.</title>
        <authorList>
            <person name="Buettner E."/>
        </authorList>
    </citation>
    <scope>NUCLEOTIDE SEQUENCE</scope>
    <source>
        <strain evidence="13">VT162</strain>
    </source>
</reference>
<feature type="domain" description="VTT" evidence="12">
    <location>
        <begin position="161"/>
        <end position="275"/>
    </location>
</feature>
<protein>
    <recommendedName>
        <fullName evidence="4">Golgi apparatus membrane protein TVP38</fullName>
    </recommendedName>
    <alternativeName>
        <fullName evidence="5">Golgi apparatus membrane protein tvp38</fullName>
    </alternativeName>
</protein>
<keyword evidence="6 11" id="KW-0812">Transmembrane</keyword>
<evidence type="ECO:0000256" key="3">
    <source>
        <dbReference type="ARBA" id="ARBA00008640"/>
    </source>
</evidence>
<feature type="region of interest" description="Disordered" evidence="10">
    <location>
        <begin position="351"/>
        <end position="386"/>
    </location>
</feature>
<feature type="region of interest" description="Disordered" evidence="10">
    <location>
        <begin position="1"/>
        <end position="70"/>
    </location>
</feature>
<keyword evidence="14" id="KW-1185">Reference proteome</keyword>
<keyword evidence="7 11" id="KW-1133">Transmembrane helix</keyword>
<keyword evidence="9 11" id="KW-0472">Membrane</keyword>
<sequence>MSPSYQAYGNRQDAPYTADGPKTSSDLFASSYPPDSSPYKASKESLTRAGPRSPGDDSDESPIELKPGIVKVTGPGVGKGDVVVLNMRVSRTPSPTPSEAAELNSGFFDWKAMKSWRYWIRREWLIKWLQPAANWMHDLPAGWLIPIAIFFVISFPPLFGHEILAILCGLVWGLWIGFGIVAAGTFLGELGNFYAFKYCCSARGEKYERTKLTYGCLAKVVREGGFRIALIARFSAIPGHFTTAVFSTCGMSVWTFSIAAILSLPKQFITVYLGYALELSENGKSTKTDSIVKSVAAVVTTVVTFGAMWYIYREMAKVKPQIIYERRKMRQAKLDRAQMVGLPYTNSSTLESASSDTFNPNESATNVPLQPRGDLSPTTGFSSYQQWDNQGHAVGYSGDPTLYAPRPQRIVPSVSLPASFPSPTSRSSSSAASGDARVVGQESYQMKSVASPRMQAKVPPPLYSEGRPHSALAGSTQSGNGENPFGSLPGGSTVRIVAASSVSQQNTPTQAAFSPPPPKLAPPPSSLPSLQIGRGHTPEASDASYFTASDSDPHSRGTTEYKDPFSP</sequence>
<keyword evidence="8" id="KW-0333">Golgi apparatus</keyword>
<dbReference type="EMBL" id="JANAWD010000048">
    <property type="protein sequence ID" value="KAJ3489310.1"/>
    <property type="molecule type" value="Genomic_DNA"/>
</dbReference>
<evidence type="ECO:0000313" key="14">
    <source>
        <dbReference type="Proteomes" id="UP001212997"/>
    </source>
</evidence>
<dbReference type="Pfam" id="PF09335">
    <property type="entry name" value="VTT_dom"/>
    <property type="match status" value="1"/>
</dbReference>
<feature type="transmembrane region" description="Helical" evidence="11">
    <location>
        <begin position="291"/>
        <end position="312"/>
    </location>
</feature>
<evidence type="ECO:0000256" key="4">
    <source>
        <dbReference type="ARBA" id="ARBA00013533"/>
    </source>
</evidence>
<comment type="similarity">
    <text evidence="3">Belongs to the TVP38/TMEM64 family.</text>
</comment>
<dbReference type="Proteomes" id="UP001212997">
    <property type="component" value="Unassembled WGS sequence"/>
</dbReference>
<evidence type="ECO:0000256" key="9">
    <source>
        <dbReference type="ARBA" id="ARBA00023136"/>
    </source>
</evidence>
<organism evidence="13 14">
    <name type="scientific">Meripilus lineatus</name>
    <dbReference type="NCBI Taxonomy" id="2056292"/>
    <lineage>
        <taxon>Eukaryota</taxon>
        <taxon>Fungi</taxon>
        <taxon>Dikarya</taxon>
        <taxon>Basidiomycota</taxon>
        <taxon>Agaricomycotina</taxon>
        <taxon>Agaricomycetes</taxon>
        <taxon>Polyporales</taxon>
        <taxon>Meripilaceae</taxon>
        <taxon>Meripilus</taxon>
    </lineage>
</organism>
<comment type="function">
    <text evidence="1">Golgi membrane protein involved in vesicular trafficking and spindle migration.</text>
</comment>
<accession>A0AAD5YM38</accession>
<evidence type="ECO:0000313" key="13">
    <source>
        <dbReference type="EMBL" id="KAJ3489310.1"/>
    </source>
</evidence>
<dbReference type="PANTHER" id="PTHR47549">
    <property type="entry name" value="GOLGI APPARATUS MEMBRANE PROTEIN TVP38-RELATED"/>
    <property type="match status" value="1"/>
</dbReference>
<dbReference type="PANTHER" id="PTHR47549:SF2">
    <property type="entry name" value="GOLGI APPARATUS MEMBRANE PROTEIN TVP38"/>
    <property type="match status" value="1"/>
</dbReference>
<feature type="transmembrane region" description="Helical" evidence="11">
    <location>
        <begin position="139"/>
        <end position="157"/>
    </location>
</feature>
<dbReference type="InterPro" id="IPR051076">
    <property type="entry name" value="Golgi_membrane_TVP38/TMEM64"/>
</dbReference>
<feature type="compositionally biased region" description="Polar residues" evidence="10">
    <location>
        <begin position="376"/>
        <end position="386"/>
    </location>
</feature>
<evidence type="ECO:0000256" key="6">
    <source>
        <dbReference type="ARBA" id="ARBA00022692"/>
    </source>
</evidence>
<proteinExistence type="inferred from homology"/>
<feature type="transmembrane region" description="Helical" evidence="11">
    <location>
        <begin position="163"/>
        <end position="187"/>
    </location>
</feature>
<evidence type="ECO:0000256" key="1">
    <source>
        <dbReference type="ARBA" id="ARBA00002978"/>
    </source>
</evidence>